<dbReference type="AlphaFoldDB" id="A0A8H7W6I1"/>
<comment type="caution">
    <text evidence="8">The sequence shown here is derived from an EMBL/GenBank/DDBJ whole genome shotgun (WGS) entry which is preliminary data.</text>
</comment>
<evidence type="ECO:0000313" key="9">
    <source>
        <dbReference type="Proteomes" id="UP000664132"/>
    </source>
</evidence>
<dbReference type="OrthoDB" id="6730379at2759"/>
<feature type="transmembrane region" description="Helical" evidence="7">
    <location>
        <begin position="433"/>
        <end position="455"/>
    </location>
</feature>
<keyword evidence="2" id="KW-0813">Transport</keyword>
<evidence type="ECO:0000256" key="5">
    <source>
        <dbReference type="ARBA" id="ARBA00023136"/>
    </source>
</evidence>
<accession>A0A8H7W6I1</accession>
<protein>
    <recommendedName>
        <fullName evidence="10">Major facilitator superfamily transporter</fullName>
    </recommendedName>
</protein>
<dbReference type="InterPro" id="IPR036259">
    <property type="entry name" value="MFS_trans_sf"/>
</dbReference>
<dbReference type="Proteomes" id="UP000664132">
    <property type="component" value="Unassembled WGS sequence"/>
</dbReference>
<evidence type="ECO:0000313" key="8">
    <source>
        <dbReference type="EMBL" id="KAG4412664.1"/>
    </source>
</evidence>
<evidence type="ECO:0000256" key="4">
    <source>
        <dbReference type="ARBA" id="ARBA00022989"/>
    </source>
</evidence>
<dbReference type="PANTHER" id="PTHR43791">
    <property type="entry name" value="PERMEASE-RELATED"/>
    <property type="match status" value="1"/>
</dbReference>
<feature type="region of interest" description="Disordered" evidence="6">
    <location>
        <begin position="20"/>
        <end position="40"/>
    </location>
</feature>
<keyword evidence="9" id="KW-1185">Reference proteome</keyword>
<proteinExistence type="predicted"/>
<dbReference type="Gene3D" id="1.20.1250.20">
    <property type="entry name" value="MFS general substrate transporter like domains"/>
    <property type="match status" value="1"/>
</dbReference>
<organism evidence="8 9">
    <name type="scientific">Cadophora malorum</name>
    <dbReference type="NCBI Taxonomy" id="108018"/>
    <lineage>
        <taxon>Eukaryota</taxon>
        <taxon>Fungi</taxon>
        <taxon>Dikarya</taxon>
        <taxon>Ascomycota</taxon>
        <taxon>Pezizomycotina</taxon>
        <taxon>Leotiomycetes</taxon>
        <taxon>Helotiales</taxon>
        <taxon>Ploettnerulaceae</taxon>
        <taxon>Cadophora</taxon>
    </lineage>
</organism>
<feature type="transmembrane region" description="Helical" evidence="7">
    <location>
        <begin position="402"/>
        <end position="421"/>
    </location>
</feature>
<feature type="transmembrane region" description="Helical" evidence="7">
    <location>
        <begin position="235"/>
        <end position="255"/>
    </location>
</feature>
<keyword evidence="5 7" id="KW-0472">Membrane</keyword>
<evidence type="ECO:0000256" key="7">
    <source>
        <dbReference type="SAM" id="Phobius"/>
    </source>
</evidence>
<evidence type="ECO:0000256" key="2">
    <source>
        <dbReference type="ARBA" id="ARBA00022448"/>
    </source>
</evidence>
<sequence length="531" mass="59539">MAANTASNMKESKELDVIAAPARPVEEDVENGESNSIHKGSNEEIAADTIAAASEYTPEQYRKLLWKIDLYLLPVMWICYGTQQADKTGISTQAIFGISKDTNLVGQQFSWLTTIFYLSYMVCEAPANYLMQKFPLGKFLSVCMFFWGIIVLCIAFGKNWTDLMILRALQGALECTISPTFMLITGSWYTSREHTFRAVIWGTSNAGMNIISGLINYGIGTHAQKHPGGLAPWKGISFFLGSLTIIDSILVFLTLGTPSEVRWLNADEKRAAAARIVSNQTGTDRQKETKWKWDQAIDTFKDPQTWFFFFVQIVNALPNGGKTTFGKLIWVSFGFTSLETLVKGTVPEYLFSIVWFLIAGITTLKKPNLRFYFMFASLIPAFTGMMAIALLPNTGNLWLRWFLYQITTFGTLPGLLIWTFLPSNVAGRTKKSVTSALLFIAYCVGNAIGAQVFQAKDAPRYIPGLTVCGVMYGVEFSLMVCWRTYYVWQNKRRAKKIAEMGISPEESARIGAMNAEADMTDFDNIHFKYQI</sequence>
<dbReference type="EMBL" id="JAFJYH010000362">
    <property type="protein sequence ID" value="KAG4412664.1"/>
    <property type="molecule type" value="Genomic_DNA"/>
</dbReference>
<feature type="transmembrane region" description="Helical" evidence="7">
    <location>
        <begin position="371"/>
        <end position="390"/>
    </location>
</feature>
<feature type="transmembrane region" description="Helical" evidence="7">
    <location>
        <begin position="139"/>
        <end position="157"/>
    </location>
</feature>
<keyword evidence="4 7" id="KW-1133">Transmembrane helix</keyword>
<dbReference type="GO" id="GO:0016020">
    <property type="term" value="C:membrane"/>
    <property type="evidence" value="ECO:0007669"/>
    <property type="project" value="UniProtKB-SubCell"/>
</dbReference>
<evidence type="ECO:0000256" key="6">
    <source>
        <dbReference type="SAM" id="MobiDB-lite"/>
    </source>
</evidence>
<dbReference type="PANTHER" id="PTHR43791:SF7">
    <property type="entry name" value="MAJOR FACILITATOR SUPERFAMILY (MFS) PROFILE DOMAIN-CONTAINING PROTEIN"/>
    <property type="match status" value="1"/>
</dbReference>
<feature type="transmembrane region" description="Helical" evidence="7">
    <location>
        <begin position="461"/>
        <end position="486"/>
    </location>
</feature>
<evidence type="ECO:0008006" key="10">
    <source>
        <dbReference type="Google" id="ProtNLM"/>
    </source>
</evidence>
<feature type="transmembrane region" description="Helical" evidence="7">
    <location>
        <begin position="109"/>
        <end position="127"/>
    </location>
</feature>
<name>A0A8H7W6I1_9HELO</name>
<comment type="subcellular location">
    <subcellularLocation>
        <location evidence="1">Membrane</location>
        <topology evidence="1">Multi-pass membrane protein</topology>
    </subcellularLocation>
</comment>
<dbReference type="Pfam" id="PF07690">
    <property type="entry name" value="MFS_1"/>
    <property type="match status" value="1"/>
</dbReference>
<dbReference type="InterPro" id="IPR011701">
    <property type="entry name" value="MFS"/>
</dbReference>
<keyword evidence="3 7" id="KW-0812">Transmembrane</keyword>
<dbReference type="GO" id="GO:0022857">
    <property type="term" value="F:transmembrane transporter activity"/>
    <property type="evidence" value="ECO:0007669"/>
    <property type="project" value="InterPro"/>
</dbReference>
<dbReference type="SUPFAM" id="SSF103473">
    <property type="entry name" value="MFS general substrate transporter"/>
    <property type="match status" value="1"/>
</dbReference>
<evidence type="ECO:0000256" key="1">
    <source>
        <dbReference type="ARBA" id="ARBA00004141"/>
    </source>
</evidence>
<reference evidence="8" key="1">
    <citation type="submission" date="2021-02" db="EMBL/GenBank/DDBJ databases">
        <title>Genome sequence Cadophora malorum strain M34.</title>
        <authorList>
            <person name="Stefanovic E."/>
            <person name="Vu D."/>
            <person name="Scully C."/>
            <person name="Dijksterhuis J."/>
            <person name="Roader J."/>
            <person name="Houbraken J."/>
        </authorList>
    </citation>
    <scope>NUCLEOTIDE SEQUENCE</scope>
    <source>
        <strain evidence="8">M34</strain>
    </source>
</reference>
<gene>
    <name evidence="8" type="ORF">IFR04_014205</name>
</gene>
<evidence type="ECO:0000256" key="3">
    <source>
        <dbReference type="ARBA" id="ARBA00022692"/>
    </source>
</evidence>